<name>A0A917XRZ4_9ACTN</name>
<evidence type="ECO:0000313" key="2">
    <source>
        <dbReference type="Proteomes" id="UP000600365"/>
    </source>
</evidence>
<dbReference type="Proteomes" id="UP000600365">
    <property type="component" value="Unassembled WGS sequence"/>
</dbReference>
<gene>
    <name evidence="1" type="ORF">GCM10011579_006520</name>
</gene>
<dbReference type="AlphaFoldDB" id="A0A917XRZ4"/>
<organism evidence="1 2">
    <name type="scientific">Streptomyces albiflavescens</name>
    <dbReference type="NCBI Taxonomy" id="1623582"/>
    <lineage>
        <taxon>Bacteria</taxon>
        <taxon>Bacillati</taxon>
        <taxon>Actinomycetota</taxon>
        <taxon>Actinomycetes</taxon>
        <taxon>Kitasatosporales</taxon>
        <taxon>Streptomycetaceae</taxon>
        <taxon>Streptomyces</taxon>
    </lineage>
</organism>
<keyword evidence="2" id="KW-1185">Reference proteome</keyword>
<protein>
    <submittedName>
        <fullName evidence="1">Uncharacterized protein</fullName>
    </submittedName>
</protein>
<reference evidence="1 2" key="1">
    <citation type="journal article" date="2014" name="Int. J. Syst. Evol. Microbiol.">
        <title>Complete genome sequence of Corynebacterium casei LMG S-19264T (=DSM 44701T), isolated from a smear-ripened cheese.</title>
        <authorList>
            <consortium name="US DOE Joint Genome Institute (JGI-PGF)"/>
            <person name="Walter F."/>
            <person name="Albersmeier A."/>
            <person name="Kalinowski J."/>
            <person name="Ruckert C."/>
        </authorList>
    </citation>
    <scope>NUCLEOTIDE SEQUENCE [LARGE SCALE GENOMIC DNA]</scope>
    <source>
        <strain evidence="1 2">CGMCC 4.7111</strain>
    </source>
</reference>
<dbReference type="EMBL" id="BMMM01000001">
    <property type="protein sequence ID" value="GGN51100.1"/>
    <property type="molecule type" value="Genomic_DNA"/>
</dbReference>
<proteinExistence type="predicted"/>
<evidence type="ECO:0000313" key="1">
    <source>
        <dbReference type="EMBL" id="GGN51100.1"/>
    </source>
</evidence>
<comment type="caution">
    <text evidence="1">The sequence shown here is derived from an EMBL/GenBank/DDBJ whole genome shotgun (WGS) entry which is preliminary data.</text>
</comment>
<sequence>MSPYQLPRGGRVMTGSRRLLTVWPCHPYRLSPLGRRETRRLLEVVVLALRPEATDLHPAATVRRPAATVPLLMATVRPRRAVVGLPDRGTGAGSRRLLDHPAGPVAIEVEGGAAAPCSSCSP</sequence>
<accession>A0A917XRZ4</accession>